<dbReference type="PROSITE" id="PS00902">
    <property type="entry name" value="GLUTAMATE_5_KINASE"/>
    <property type="match status" value="1"/>
</dbReference>
<dbReference type="CDD" id="cd04242">
    <property type="entry name" value="AAK_G5K_ProB"/>
    <property type="match status" value="1"/>
</dbReference>
<dbReference type="UniPathway" id="UPA00098">
    <property type="reaction ID" value="UER00359"/>
</dbReference>
<dbReference type="NCBIfam" id="TIGR01027">
    <property type="entry name" value="proB"/>
    <property type="match status" value="1"/>
</dbReference>
<dbReference type="InterPro" id="IPR011529">
    <property type="entry name" value="Glu_5kinase"/>
</dbReference>
<evidence type="ECO:0000256" key="5">
    <source>
        <dbReference type="ARBA" id="ARBA00022741"/>
    </source>
</evidence>
<dbReference type="PRINTS" id="PR00474">
    <property type="entry name" value="GLU5KINASE"/>
</dbReference>
<name>A0A1H5TEY9_9FLAO</name>
<dbReference type="FunFam" id="3.40.1160.10:FF:000006">
    <property type="entry name" value="Glutamate 5-kinase"/>
    <property type="match status" value="1"/>
</dbReference>
<protein>
    <recommendedName>
        <fullName evidence="8">Glutamate 5-kinase</fullName>
        <ecNumber evidence="8">2.7.2.11</ecNumber>
    </recommendedName>
    <alternativeName>
        <fullName evidence="8">Gamma-glutamyl kinase</fullName>
        <shortName evidence="8">GK</shortName>
    </alternativeName>
</protein>
<dbReference type="InterPro" id="IPR001048">
    <property type="entry name" value="Asp/Glu/Uridylate_kinase"/>
</dbReference>
<dbReference type="HAMAP" id="MF_00456">
    <property type="entry name" value="ProB"/>
    <property type="match status" value="1"/>
</dbReference>
<keyword evidence="2 8" id="KW-0028">Amino-acid biosynthesis</keyword>
<dbReference type="InterPro" id="IPR019797">
    <property type="entry name" value="Glutamate_5-kinase_CS"/>
</dbReference>
<dbReference type="Pfam" id="PF00696">
    <property type="entry name" value="AA_kinase"/>
    <property type="match status" value="1"/>
</dbReference>
<keyword evidence="4 8" id="KW-0808">Transferase</keyword>
<accession>A0A1H5TEY9</accession>
<feature type="binding site" evidence="8">
    <location>
        <position position="15"/>
    </location>
    <ligand>
        <name>ATP</name>
        <dbReference type="ChEBI" id="CHEBI:30616"/>
    </ligand>
</feature>
<dbReference type="EC" id="2.7.2.11" evidence="8"/>
<comment type="pathway">
    <text evidence="8">Amino-acid biosynthesis; L-proline biosynthesis; L-glutamate 5-semialdehyde from L-glutamate: step 1/2.</text>
</comment>
<dbReference type="GO" id="GO:0004349">
    <property type="term" value="F:glutamate 5-kinase activity"/>
    <property type="evidence" value="ECO:0007669"/>
    <property type="project" value="UniProtKB-UniRule"/>
</dbReference>
<dbReference type="Proteomes" id="UP000236738">
    <property type="component" value="Unassembled WGS sequence"/>
</dbReference>
<keyword evidence="5 8" id="KW-0547">Nucleotide-binding</keyword>
<dbReference type="Gene3D" id="3.40.1160.10">
    <property type="entry name" value="Acetylglutamate kinase-like"/>
    <property type="match status" value="1"/>
</dbReference>
<dbReference type="InterPro" id="IPR036393">
    <property type="entry name" value="AceGlu_kinase-like_sf"/>
</dbReference>
<feature type="binding site" evidence="8">
    <location>
        <position position="152"/>
    </location>
    <ligand>
        <name>substrate</name>
    </ligand>
</feature>
<dbReference type="PANTHER" id="PTHR43654">
    <property type="entry name" value="GLUTAMATE 5-KINASE"/>
    <property type="match status" value="1"/>
</dbReference>
<dbReference type="GO" id="GO:0055129">
    <property type="term" value="P:L-proline biosynthetic process"/>
    <property type="evidence" value="ECO:0007669"/>
    <property type="project" value="UniProtKB-UniRule"/>
</dbReference>
<evidence type="ECO:0000313" key="11">
    <source>
        <dbReference type="Proteomes" id="UP000236738"/>
    </source>
</evidence>
<keyword evidence="11" id="KW-1185">Reference proteome</keyword>
<dbReference type="GO" id="GO:0005829">
    <property type="term" value="C:cytosol"/>
    <property type="evidence" value="ECO:0007669"/>
    <property type="project" value="TreeGrafter"/>
</dbReference>
<dbReference type="InterPro" id="IPR041739">
    <property type="entry name" value="G5K_ProB"/>
</dbReference>
<dbReference type="InterPro" id="IPR001057">
    <property type="entry name" value="Glu/AcGlu_kinase"/>
</dbReference>
<dbReference type="PIRSF" id="PIRSF000729">
    <property type="entry name" value="GK"/>
    <property type="match status" value="1"/>
</dbReference>
<evidence type="ECO:0000256" key="8">
    <source>
        <dbReference type="HAMAP-Rule" id="MF_00456"/>
    </source>
</evidence>
<feature type="domain" description="Aspartate/glutamate/uridylate kinase" evidence="9">
    <location>
        <begin position="10"/>
        <end position="237"/>
    </location>
</feature>
<evidence type="ECO:0000256" key="7">
    <source>
        <dbReference type="ARBA" id="ARBA00022840"/>
    </source>
</evidence>
<feature type="binding site" evidence="8">
    <location>
        <begin position="213"/>
        <end position="219"/>
    </location>
    <ligand>
        <name>ATP</name>
        <dbReference type="ChEBI" id="CHEBI:30616"/>
    </ligand>
</feature>
<comment type="catalytic activity">
    <reaction evidence="8">
        <text>L-glutamate + ATP = L-glutamyl 5-phosphate + ADP</text>
        <dbReference type="Rhea" id="RHEA:14877"/>
        <dbReference type="ChEBI" id="CHEBI:29985"/>
        <dbReference type="ChEBI" id="CHEBI:30616"/>
        <dbReference type="ChEBI" id="CHEBI:58274"/>
        <dbReference type="ChEBI" id="CHEBI:456216"/>
        <dbReference type="EC" id="2.7.2.11"/>
    </reaction>
</comment>
<feature type="binding site" evidence="8">
    <location>
        <position position="140"/>
    </location>
    <ligand>
        <name>substrate</name>
    </ligand>
</feature>
<evidence type="ECO:0000256" key="2">
    <source>
        <dbReference type="ARBA" id="ARBA00022605"/>
    </source>
</evidence>
<keyword evidence="1 8" id="KW-0963">Cytoplasm</keyword>
<comment type="function">
    <text evidence="8">Catalyzes the transfer of a phosphate group to glutamate to form L-glutamate 5-phosphate.</text>
</comment>
<dbReference type="SUPFAM" id="SSF53633">
    <property type="entry name" value="Carbamate kinase-like"/>
    <property type="match status" value="1"/>
</dbReference>
<keyword evidence="3 8" id="KW-0641">Proline biosynthesis</keyword>
<evidence type="ECO:0000256" key="3">
    <source>
        <dbReference type="ARBA" id="ARBA00022650"/>
    </source>
</evidence>
<comment type="subcellular location">
    <subcellularLocation>
        <location evidence="8">Cytoplasm</location>
    </subcellularLocation>
</comment>
<dbReference type="GO" id="GO:0005524">
    <property type="term" value="F:ATP binding"/>
    <property type="evidence" value="ECO:0007669"/>
    <property type="project" value="UniProtKB-KW"/>
</dbReference>
<comment type="similarity">
    <text evidence="8">Belongs to the glutamate 5-kinase family.</text>
</comment>
<evidence type="ECO:0000313" key="10">
    <source>
        <dbReference type="EMBL" id="SEF60587.1"/>
    </source>
</evidence>
<dbReference type="InterPro" id="IPR005715">
    <property type="entry name" value="Glu_5kinase/COase_Synthase"/>
</dbReference>
<evidence type="ECO:0000256" key="1">
    <source>
        <dbReference type="ARBA" id="ARBA00022490"/>
    </source>
</evidence>
<dbReference type="PANTHER" id="PTHR43654:SF1">
    <property type="entry name" value="ISOPENTENYL PHOSPHATE KINASE"/>
    <property type="match status" value="1"/>
</dbReference>
<evidence type="ECO:0000256" key="6">
    <source>
        <dbReference type="ARBA" id="ARBA00022777"/>
    </source>
</evidence>
<dbReference type="AlphaFoldDB" id="A0A1H5TEY9"/>
<evidence type="ECO:0000259" key="9">
    <source>
        <dbReference type="Pfam" id="PF00696"/>
    </source>
</evidence>
<dbReference type="EMBL" id="FNUS01000001">
    <property type="protein sequence ID" value="SEF60587.1"/>
    <property type="molecule type" value="Genomic_DNA"/>
</dbReference>
<feature type="binding site" evidence="8">
    <location>
        <position position="54"/>
    </location>
    <ligand>
        <name>substrate</name>
    </ligand>
</feature>
<proteinExistence type="inferred from homology"/>
<reference evidence="11" key="1">
    <citation type="submission" date="2016-10" db="EMBL/GenBank/DDBJ databases">
        <authorList>
            <person name="Varghese N."/>
            <person name="Submissions S."/>
        </authorList>
    </citation>
    <scope>NUCLEOTIDE SEQUENCE [LARGE SCALE GENOMIC DNA]</scope>
    <source>
        <strain evidence="11">DSM 21580</strain>
    </source>
</reference>
<keyword evidence="7 8" id="KW-0067">ATP-binding</keyword>
<organism evidence="10 11">
    <name type="scientific">Halpernia humi</name>
    <dbReference type="NCBI Taxonomy" id="493375"/>
    <lineage>
        <taxon>Bacteria</taxon>
        <taxon>Pseudomonadati</taxon>
        <taxon>Bacteroidota</taxon>
        <taxon>Flavobacteriia</taxon>
        <taxon>Flavobacteriales</taxon>
        <taxon>Weeksellaceae</taxon>
        <taxon>Chryseobacterium group</taxon>
        <taxon>Halpernia</taxon>
    </lineage>
</organism>
<feature type="binding site" evidence="8">
    <location>
        <begin position="172"/>
        <end position="173"/>
    </location>
    <ligand>
        <name>ATP</name>
        <dbReference type="ChEBI" id="CHEBI:30616"/>
    </ligand>
</feature>
<gene>
    <name evidence="8" type="primary">proB</name>
    <name evidence="10" type="ORF">SAMN05421847_0434</name>
</gene>
<keyword evidence="6 8" id="KW-0418">Kinase</keyword>
<sequence length="261" mass="28721">MTDKSGNMKKKIVVKIGSSTLTAGTNRISFGKIEDLARQITKLQKEYDIIIVSSGAIATARQIIDIKGYKSTISKQALSAIGQPKLMKIYDEVFSSFGLQVAQCLLTYHDFKKEITKENTKNTINALLDFGVIPIINENDTVSAEEIILGDNDKLSALVAEILGAKTLILASDIDGVFDKNPHLHTDAKLIRTIKNLSEIENYIEEKPSDLGTGGMTSKIKAAEICFENHIEMYIVNGNRSNFIEDCIAGKILCTKFSNNN</sequence>
<evidence type="ECO:0000256" key="4">
    <source>
        <dbReference type="ARBA" id="ARBA00022679"/>
    </source>
</evidence>